<protein>
    <submittedName>
        <fullName evidence="1">Uncharacterized protein</fullName>
    </submittedName>
</protein>
<sequence>MQPALYSHNTKHCCHCNKNWLLKFNK</sequence>
<evidence type="ECO:0000313" key="1">
    <source>
        <dbReference type="EMBL" id="JAD68012.1"/>
    </source>
</evidence>
<dbReference type="AlphaFoldDB" id="A0A0A9C936"/>
<accession>A0A0A9C936</accession>
<reference evidence="1" key="2">
    <citation type="journal article" date="2015" name="Data Brief">
        <title>Shoot transcriptome of the giant reed, Arundo donax.</title>
        <authorList>
            <person name="Barrero R.A."/>
            <person name="Guerrero F.D."/>
            <person name="Moolhuijzen P."/>
            <person name="Goolsby J.A."/>
            <person name="Tidwell J."/>
            <person name="Bellgard S.E."/>
            <person name="Bellgard M.I."/>
        </authorList>
    </citation>
    <scope>NUCLEOTIDE SEQUENCE</scope>
    <source>
        <tissue evidence="1">Shoot tissue taken approximately 20 cm above the soil surface</tissue>
    </source>
</reference>
<dbReference type="EMBL" id="GBRH01229883">
    <property type="protein sequence ID" value="JAD68012.1"/>
    <property type="molecule type" value="Transcribed_RNA"/>
</dbReference>
<name>A0A0A9C936_ARUDO</name>
<proteinExistence type="predicted"/>
<organism evidence="1">
    <name type="scientific">Arundo donax</name>
    <name type="common">Giant reed</name>
    <name type="synonym">Donax arundinaceus</name>
    <dbReference type="NCBI Taxonomy" id="35708"/>
    <lineage>
        <taxon>Eukaryota</taxon>
        <taxon>Viridiplantae</taxon>
        <taxon>Streptophyta</taxon>
        <taxon>Embryophyta</taxon>
        <taxon>Tracheophyta</taxon>
        <taxon>Spermatophyta</taxon>
        <taxon>Magnoliopsida</taxon>
        <taxon>Liliopsida</taxon>
        <taxon>Poales</taxon>
        <taxon>Poaceae</taxon>
        <taxon>PACMAD clade</taxon>
        <taxon>Arundinoideae</taxon>
        <taxon>Arundineae</taxon>
        <taxon>Arundo</taxon>
    </lineage>
</organism>
<reference evidence="1" key="1">
    <citation type="submission" date="2014-09" db="EMBL/GenBank/DDBJ databases">
        <authorList>
            <person name="Magalhaes I.L.F."/>
            <person name="Oliveira U."/>
            <person name="Santos F.R."/>
            <person name="Vidigal T.H.D.A."/>
            <person name="Brescovit A.D."/>
            <person name="Santos A.J."/>
        </authorList>
    </citation>
    <scope>NUCLEOTIDE SEQUENCE</scope>
    <source>
        <tissue evidence="1">Shoot tissue taken approximately 20 cm above the soil surface</tissue>
    </source>
</reference>